<dbReference type="EMBL" id="MU150417">
    <property type="protein sequence ID" value="KAF9456555.1"/>
    <property type="molecule type" value="Genomic_DNA"/>
</dbReference>
<feature type="region of interest" description="Disordered" evidence="1">
    <location>
        <begin position="1"/>
        <end position="32"/>
    </location>
</feature>
<dbReference type="Proteomes" id="UP000807353">
    <property type="component" value="Unassembled WGS sequence"/>
</dbReference>
<name>A0A9P5XTH0_9AGAR</name>
<comment type="caution">
    <text evidence="2">The sequence shown here is derived from an EMBL/GenBank/DDBJ whole genome shotgun (WGS) entry which is preliminary data.</text>
</comment>
<keyword evidence="3" id="KW-1185">Reference proteome</keyword>
<sequence>MQPLAHNTPNGPGTSFNTSRTSPYIPSTTKQSVSTVCPILLKPLSMGSILSPQNSHHLLHSGSQIL</sequence>
<protein>
    <submittedName>
        <fullName evidence="2">Uncharacterized protein</fullName>
    </submittedName>
</protein>
<gene>
    <name evidence="2" type="ORF">BDZ94DRAFT_1275356</name>
</gene>
<evidence type="ECO:0000313" key="2">
    <source>
        <dbReference type="EMBL" id="KAF9456555.1"/>
    </source>
</evidence>
<evidence type="ECO:0000256" key="1">
    <source>
        <dbReference type="SAM" id="MobiDB-lite"/>
    </source>
</evidence>
<organism evidence="2 3">
    <name type="scientific">Collybia nuda</name>
    <dbReference type="NCBI Taxonomy" id="64659"/>
    <lineage>
        <taxon>Eukaryota</taxon>
        <taxon>Fungi</taxon>
        <taxon>Dikarya</taxon>
        <taxon>Basidiomycota</taxon>
        <taxon>Agaricomycotina</taxon>
        <taxon>Agaricomycetes</taxon>
        <taxon>Agaricomycetidae</taxon>
        <taxon>Agaricales</taxon>
        <taxon>Tricholomatineae</taxon>
        <taxon>Clitocybaceae</taxon>
        <taxon>Collybia</taxon>
    </lineage>
</organism>
<proteinExistence type="predicted"/>
<evidence type="ECO:0000313" key="3">
    <source>
        <dbReference type="Proteomes" id="UP000807353"/>
    </source>
</evidence>
<reference evidence="2" key="1">
    <citation type="submission" date="2020-11" db="EMBL/GenBank/DDBJ databases">
        <authorList>
            <consortium name="DOE Joint Genome Institute"/>
            <person name="Ahrendt S."/>
            <person name="Riley R."/>
            <person name="Andreopoulos W."/>
            <person name="Labutti K."/>
            <person name="Pangilinan J."/>
            <person name="Ruiz-Duenas F.J."/>
            <person name="Barrasa J.M."/>
            <person name="Sanchez-Garcia M."/>
            <person name="Camarero S."/>
            <person name="Miyauchi S."/>
            <person name="Serrano A."/>
            <person name="Linde D."/>
            <person name="Babiker R."/>
            <person name="Drula E."/>
            <person name="Ayuso-Fernandez I."/>
            <person name="Pacheco R."/>
            <person name="Padilla G."/>
            <person name="Ferreira P."/>
            <person name="Barriuso J."/>
            <person name="Kellner H."/>
            <person name="Castanera R."/>
            <person name="Alfaro M."/>
            <person name="Ramirez L."/>
            <person name="Pisabarro A.G."/>
            <person name="Kuo A."/>
            <person name="Tritt A."/>
            <person name="Lipzen A."/>
            <person name="He G."/>
            <person name="Yan M."/>
            <person name="Ng V."/>
            <person name="Cullen D."/>
            <person name="Martin F."/>
            <person name="Rosso M.-N."/>
            <person name="Henrissat B."/>
            <person name="Hibbett D."/>
            <person name="Martinez A.T."/>
            <person name="Grigoriev I.V."/>
        </authorList>
    </citation>
    <scope>NUCLEOTIDE SEQUENCE</scope>
    <source>
        <strain evidence="2">CBS 247.69</strain>
    </source>
</reference>
<dbReference type="AlphaFoldDB" id="A0A9P5XTH0"/>
<accession>A0A9P5XTH0</accession>